<feature type="compositionally biased region" description="Low complexity" evidence="10">
    <location>
        <begin position="206"/>
        <end position="223"/>
    </location>
</feature>
<evidence type="ECO:0000256" key="10">
    <source>
        <dbReference type="SAM" id="MobiDB-lite"/>
    </source>
</evidence>
<evidence type="ECO:0000256" key="6">
    <source>
        <dbReference type="ARBA" id="ARBA00044147"/>
    </source>
</evidence>
<gene>
    <name evidence="11" type="ORF">D9Q98_004830</name>
</gene>
<dbReference type="Proteomes" id="UP001055712">
    <property type="component" value="Unassembled WGS sequence"/>
</dbReference>
<dbReference type="InterPro" id="IPR037171">
    <property type="entry name" value="NagB/RpiA_transferase-like"/>
</dbReference>
<feature type="compositionally biased region" description="Polar residues" evidence="10">
    <location>
        <begin position="295"/>
        <end position="318"/>
    </location>
</feature>
<comment type="similarity">
    <text evidence="2 9">Belongs to the eIF-2B alpha/beta/delta subunits family.</text>
</comment>
<comment type="caution">
    <text evidence="11">The sequence shown here is derived from an EMBL/GenBank/DDBJ whole genome shotgun (WGS) entry which is preliminary data.</text>
</comment>
<dbReference type="PANTHER" id="PTHR10233:SF14">
    <property type="entry name" value="TRANSLATION INITIATION FACTOR EIF-2B SUBUNIT DELTA"/>
    <property type="match status" value="1"/>
</dbReference>
<keyword evidence="12" id="KW-1185">Reference proteome</keyword>
<keyword evidence="3" id="KW-0963">Cytoplasm</keyword>
<dbReference type="GO" id="GO:0005829">
    <property type="term" value="C:cytosol"/>
    <property type="evidence" value="ECO:0007669"/>
    <property type="project" value="UniProtKB-SubCell"/>
</dbReference>
<comment type="subunit">
    <text evidence="8">Component of the translation initiation factor 2B (eIF2B) complex which is a heterodecamer of two sets of five different subunits: alpha, beta, gamma, delta and epsilon. Subunits alpha, beta and delta comprise a regulatory subcomplex and subunits epsilon and gamma comprise a catalytic subcomplex. Within the complex, the hexameric regulatory complex resides at the center, with the two heterodimeric catalytic subcomplexes bound on opposite sides.</text>
</comment>
<feature type="compositionally biased region" description="Low complexity" evidence="10">
    <location>
        <begin position="319"/>
        <end position="338"/>
    </location>
</feature>
<evidence type="ECO:0000256" key="9">
    <source>
        <dbReference type="RuleBase" id="RU003814"/>
    </source>
</evidence>
<evidence type="ECO:0000256" key="2">
    <source>
        <dbReference type="ARBA" id="ARBA00007251"/>
    </source>
</evidence>
<evidence type="ECO:0000256" key="4">
    <source>
        <dbReference type="ARBA" id="ARBA00022540"/>
    </source>
</evidence>
<evidence type="ECO:0000313" key="12">
    <source>
        <dbReference type="Proteomes" id="UP001055712"/>
    </source>
</evidence>
<dbReference type="AlphaFoldDB" id="A0A9D4TN48"/>
<evidence type="ECO:0000256" key="5">
    <source>
        <dbReference type="ARBA" id="ARBA00022917"/>
    </source>
</evidence>
<evidence type="ECO:0000256" key="8">
    <source>
        <dbReference type="ARBA" id="ARBA00046432"/>
    </source>
</evidence>
<evidence type="ECO:0000256" key="7">
    <source>
        <dbReference type="ARBA" id="ARBA00044356"/>
    </source>
</evidence>
<evidence type="ECO:0000256" key="3">
    <source>
        <dbReference type="ARBA" id="ARBA00022490"/>
    </source>
</evidence>
<accession>A0A9D4TN48</accession>
<dbReference type="PANTHER" id="PTHR10233">
    <property type="entry name" value="TRANSLATION INITIATION FACTOR EIF-2B"/>
    <property type="match status" value="1"/>
</dbReference>
<dbReference type="Pfam" id="PF01008">
    <property type="entry name" value="IF-2B"/>
    <property type="match status" value="1"/>
</dbReference>
<sequence length="714" mass="72940">MVKHDNKASPPVKVVGFRVEGATPSPGESSLAEAAQANTSTGSPSPVIIPPAFAGQGRASGGDATPTMQPAPSPAGLASGGGSFQLDLREGEDAGSGGLPPIRTEPQGLDPDAFARDRTPTKASVVSPTGRPLPLTPVGASAPADLGRQFAAAVGSPTSAPSSIPEQAAVVLAAATISAAIAPPPPASATLVRQQAAAALPEPPLAAAGRAAAAGPPAAAEGPARGGGGSGDGAPAPAPAARKGQKEMSKAERRAVQEAQRAAKAAAKAGQGGSGTAATGGGPAGGKEQGKAVTKQGSGSNLAQQGTVTRQPSGAQQDGKTTAESAAAARAARQQQGSSQGGGKAGASPRADVGVVVRAKSAEMFAHLPQPKGITLATVAEQKGPTVPLAAVKLGLRYADGSVRGGNARCIAMLQMMVECIQDFHTPPGREFAKEFAPALNNIINFLVSCRPLSVSMGNAIKSIKGWLEKMKVQPQPNEQQAKDVLVEQLTEYLEQKIGFADRMLVKHAIAKIKDGDTIMTYAYSSVVAATLLAAHRAGKQFDVVVVDSRPLLEGRRMLTTLLEAGVTCEYCHLGALSYEMTEVDKVFLGAASVLSNGAVLSRVGTAAVALMAAAQRVPVLVCCETYKFHERVQLDSITNNELMDKAGLAHVQDRPDVAPLQGWEQEDKVHLLNLAYDLTPADFVTVVVTEMGAVPPTSVAVILREAQRDIGMM</sequence>
<feature type="region of interest" description="Disordered" evidence="10">
    <location>
        <begin position="206"/>
        <end position="350"/>
    </location>
</feature>
<feature type="region of interest" description="Disordered" evidence="10">
    <location>
        <begin position="1"/>
        <end position="142"/>
    </location>
</feature>
<organism evidence="11 12">
    <name type="scientific">Chlorella vulgaris</name>
    <name type="common">Green alga</name>
    <dbReference type="NCBI Taxonomy" id="3077"/>
    <lineage>
        <taxon>Eukaryota</taxon>
        <taxon>Viridiplantae</taxon>
        <taxon>Chlorophyta</taxon>
        <taxon>core chlorophytes</taxon>
        <taxon>Trebouxiophyceae</taxon>
        <taxon>Chlorellales</taxon>
        <taxon>Chlorellaceae</taxon>
        <taxon>Chlorella clade</taxon>
        <taxon>Chlorella</taxon>
    </lineage>
</organism>
<reference evidence="11" key="1">
    <citation type="journal article" date="2019" name="Plant J.">
        <title>Chlorella vulgaris genome assembly and annotation reveals the molecular basis for metabolic acclimation to high light conditions.</title>
        <authorList>
            <person name="Cecchin M."/>
            <person name="Marcolungo L."/>
            <person name="Rossato M."/>
            <person name="Girolomoni L."/>
            <person name="Cosentino E."/>
            <person name="Cuine S."/>
            <person name="Li-Beisson Y."/>
            <person name="Delledonne M."/>
            <person name="Ballottari M."/>
        </authorList>
    </citation>
    <scope>NUCLEOTIDE SEQUENCE</scope>
    <source>
        <strain evidence="11">211/11P</strain>
    </source>
</reference>
<dbReference type="SUPFAM" id="SSF100950">
    <property type="entry name" value="NagB/RpiA/CoA transferase-like"/>
    <property type="match status" value="1"/>
</dbReference>
<protein>
    <recommendedName>
        <fullName evidence="6">Translation initiation factor eIF2B subunit delta</fullName>
    </recommendedName>
    <alternativeName>
        <fullName evidence="7">eIF2B GDP-GTP exchange factor subunit delta</fullName>
    </alternativeName>
</protein>
<evidence type="ECO:0000313" key="11">
    <source>
        <dbReference type="EMBL" id="KAI3430233.1"/>
    </source>
</evidence>
<dbReference type="EMBL" id="SIDB01000007">
    <property type="protein sequence ID" value="KAI3430233.1"/>
    <property type="molecule type" value="Genomic_DNA"/>
</dbReference>
<dbReference type="OrthoDB" id="10254737at2759"/>
<dbReference type="GO" id="GO:0003743">
    <property type="term" value="F:translation initiation factor activity"/>
    <property type="evidence" value="ECO:0007669"/>
    <property type="project" value="UniProtKB-KW"/>
</dbReference>
<keyword evidence="5" id="KW-0648">Protein biosynthesis</keyword>
<keyword evidence="4" id="KW-0396">Initiation factor</keyword>
<feature type="compositionally biased region" description="Low complexity" evidence="10">
    <location>
        <begin position="257"/>
        <end position="269"/>
    </location>
</feature>
<proteinExistence type="inferred from homology"/>
<dbReference type="InterPro" id="IPR000649">
    <property type="entry name" value="IF-2B-related"/>
</dbReference>
<dbReference type="InterPro" id="IPR042529">
    <property type="entry name" value="IF_2B-like_C"/>
</dbReference>
<reference evidence="11" key="2">
    <citation type="submission" date="2020-11" db="EMBL/GenBank/DDBJ databases">
        <authorList>
            <person name="Cecchin M."/>
            <person name="Marcolungo L."/>
            <person name="Rossato M."/>
            <person name="Girolomoni L."/>
            <person name="Cosentino E."/>
            <person name="Cuine S."/>
            <person name="Li-Beisson Y."/>
            <person name="Delledonne M."/>
            <person name="Ballottari M."/>
        </authorList>
    </citation>
    <scope>NUCLEOTIDE SEQUENCE</scope>
    <source>
        <strain evidence="11">211/11P</strain>
        <tissue evidence="11">Whole cell</tissue>
    </source>
</reference>
<name>A0A9D4TN48_CHLVU</name>
<evidence type="ECO:0000256" key="1">
    <source>
        <dbReference type="ARBA" id="ARBA00004514"/>
    </source>
</evidence>
<feature type="compositionally biased region" description="Gly residues" evidence="10">
    <location>
        <begin position="270"/>
        <end position="287"/>
    </location>
</feature>
<comment type="subcellular location">
    <subcellularLocation>
        <location evidence="1">Cytoplasm</location>
        <location evidence="1">Cytosol</location>
    </subcellularLocation>
</comment>
<feature type="compositionally biased region" description="Basic and acidic residues" evidence="10">
    <location>
        <begin position="244"/>
        <end position="256"/>
    </location>
</feature>
<dbReference type="Gene3D" id="3.40.50.10470">
    <property type="entry name" value="Translation initiation factor eif-2b, domain 2"/>
    <property type="match status" value="1"/>
</dbReference>